<comment type="caution">
    <text evidence="1">The sequence shown here is derived from an EMBL/GenBank/DDBJ whole genome shotgun (WGS) entry which is preliminary data.</text>
</comment>
<organism evidence="1 2">
    <name type="scientific">Steroidobacter agaridevorans</name>
    <dbReference type="NCBI Taxonomy" id="2695856"/>
    <lineage>
        <taxon>Bacteria</taxon>
        <taxon>Pseudomonadati</taxon>
        <taxon>Pseudomonadota</taxon>
        <taxon>Gammaproteobacteria</taxon>
        <taxon>Steroidobacterales</taxon>
        <taxon>Steroidobacteraceae</taxon>
        <taxon>Steroidobacter</taxon>
    </lineage>
</organism>
<accession>A0A829YCC9</accession>
<proteinExistence type="predicted"/>
<name>A0A829YCC9_9GAMM</name>
<dbReference type="EMBL" id="BLJN01000003">
    <property type="protein sequence ID" value="GFE80940.1"/>
    <property type="molecule type" value="Genomic_DNA"/>
</dbReference>
<dbReference type="Proteomes" id="UP000445000">
    <property type="component" value="Unassembled WGS sequence"/>
</dbReference>
<sequence>MENRLATRVSAPTSFCNRMETMWRLRGLIADPFEVAGAVQAPDWGVTIVVIGFAGAVQKRKGREAYRD</sequence>
<reference evidence="2" key="1">
    <citation type="submission" date="2020-01" db="EMBL/GenBank/DDBJ databases">
        <title>'Steroidobacter agaridevorans' sp. nov., agar-degrading bacteria isolated from rhizosphere soils.</title>
        <authorList>
            <person name="Ikenaga M."/>
            <person name="Kataoka M."/>
            <person name="Murouchi A."/>
            <person name="Katsuragi S."/>
            <person name="Sakai M."/>
        </authorList>
    </citation>
    <scope>NUCLEOTIDE SEQUENCE [LARGE SCALE GENOMIC DNA]</scope>
    <source>
        <strain evidence="2">YU21-B</strain>
    </source>
</reference>
<gene>
    <name evidence="1" type="ORF">GCM10011487_29400</name>
</gene>
<protein>
    <submittedName>
        <fullName evidence="1">Uncharacterized protein</fullName>
    </submittedName>
</protein>
<evidence type="ECO:0000313" key="2">
    <source>
        <dbReference type="Proteomes" id="UP000445000"/>
    </source>
</evidence>
<dbReference type="AlphaFoldDB" id="A0A829YCC9"/>
<evidence type="ECO:0000313" key="1">
    <source>
        <dbReference type="EMBL" id="GFE80940.1"/>
    </source>
</evidence>
<keyword evidence="2" id="KW-1185">Reference proteome</keyword>